<evidence type="ECO:0000313" key="2">
    <source>
        <dbReference type="EMBL" id="KAA8649403.1"/>
    </source>
</evidence>
<gene>
    <name evidence="2" type="ORF">ATNIH1004_005304</name>
</gene>
<evidence type="ECO:0000256" key="1">
    <source>
        <dbReference type="SAM" id="MobiDB-lite"/>
    </source>
</evidence>
<protein>
    <submittedName>
        <fullName evidence="2">Uncharacterized protein</fullName>
    </submittedName>
</protein>
<organism evidence="2 3">
    <name type="scientific">Aspergillus tanneri</name>
    <dbReference type="NCBI Taxonomy" id="1220188"/>
    <lineage>
        <taxon>Eukaryota</taxon>
        <taxon>Fungi</taxon>
        <taxon>Dikarya</taxon>
        <taxon>Ascomycota</taxon>
        <taxon>Pezizomycotina</taxon>
        <taxon>Eurotiomycetes</taxon>
        <taxon>Eurotiomycetidae</taxon>
        <taxon>Eurotiales</taxon>
        <taxon>Aspergillaceae</taxon>
        <taxon>Aspergillus</taxon>
        <taxon>Aspergillus subgen. Circumdati</taxon>
    </lineage>
</organism>
<evidence type="ECO:0000313" key="3">
    <source>
        <dbReference type="Proteomes" id="UP000324241"/>
    </source>
</evidence>
<feature type="region of interest" description="Disordered" evidence="1">
    <location>
        <begin position="121"/>
        <end position="156"/>
    </location>
</feature>
<proteinExistence type="predicted"/>
<feature type="region of interest" description="Disordered" evidence="1">
    <location>
        <begin position="597"/>
        <end position="632"/>
    </location>
</feature>
<sequence length="730" mass="79988">MHDCKAYNPAPSEERLLCLGQLAQSQVLEFSEKVGDQSAPRARAGPGESRPEKLQCSTVMHAWQSNWAFTNGSLSSFSLDSISWSAVCPSAASSYIALKKLGGTMEELVVVRGVTLSFAAGNSRDSESNSATTSESDVLRGAKRGTGDRAPGCKEHGERKRLGGNLIMVDALVCHTEPLDRFWRWRDKAADVFDEGLHHPIGEVDVRDQDVCVDTGQLQSPQARSCSKLVKETWRGWLGGISRGVLSIRRSTSSPAPRELQPVPPKKLTELDLKAASETSFLDARSAPTPSCVDGRRRLLGKQPYLELLNAGSIATEKNAVTPCNISSSVQCCDEGESALRLGGVACTCANSINGLRNTSGAVESGEESDVVLYETLQELLALLRLALNGSLREEEYAMDGTAAAHRTYYIKDYGVSVKILQQHGISDGALDDQHIQHGITLKMDDYGNILSSVQIYGRAAGKSPLDGEPKKLQETMRIALDMLYTSAVEDSLEYHTPLQNSAAKFELFGIAIKDGQVRYQPDDFILRQFSEVPSEGPIADDALAKRVMTKSLTLFRKNDPTAILGQDELDFRALEGISYTLSDAGTPCKVSARWQSLDPRQSKYPGQNLQLRRRPPHPDLPKATSSHRSGSPTLMARFARIELDSYLLTFKSSTDALGNVSSYVHGYRIMKLVLETDPNGNRSAYKYDCLKRLIASSVTGKANEQISDSLQDIHQSWQSTKEQILPWNP</sequence>
<dbReference type="RefSeq" id="XP_033428764.1">
    <property type="nucleotide sequence ID" value="XM_033569958.1"/>
</dbReference>
<reference evidence="2 3" key="1">
    <citation type="submission" date="2019-08" db="EMBL/GenBank/DDBJ databases">
        <title>The genome sequence of a newly discovered highly antifungal drug resistant Aspergillus species, Aspergillus tanneri NIH 1004.</title>
        <authorList>
            <person name="Mounaud S."/>
            <person name="Singh I."/>
            <person name="Joardar V."/>
            <person name="Pakala S."/>
            <person name="Pakala S."/>
            <person name="Venepally P."/>
            <person name="Chung J.K."/>
            <person name="Losada L."/>
            <person name="Nierman W.C."/>
        </authorList>
    </citation>
    <scope>NUCLEOTIDE SEQUENCE [LARGE SCALE GENOMIC DNA]</scope>
    <source>
        <strain evidence="2 3">NIH1004</strain>
    </source>
</reference>
<accession>A0A5M9MWY3</accession>
<dbReference type="VEuPathDB" id="FungiDB:EYZ11_013426"/>
<dbReference type="GeneID" id="54328006"/>
<feature type="compositionally biased region" description="Basic and acidic residues" evidence="1">
    <location>
        <begin position="137"/>
        <end position="156"/>
    </location>
</feature>
<comment type="caution">
    <text evidence="2">The sequence shown here is derived from an EMBL/GenBank/DDBJ whole genome shotgun (WGS) entry which is preliminary data.</text>
</comment>
<dbReference type="AlphaFoldDB" id="A0A5M9MWY3"/>
<dbReference type="EMBL" id="QUQM01000003">
    <property type="protein sequence ID" value="KAA8649403.1"/>
    <property type="molecule type" value="Genomic_DNA"/>
</dbReference>
<name>A0A5M9MWY3_9EURO</name>
<dbReference type="Proteomes" id="UP000324241">
    <property type="component" value="Unassembled WGS sequence"/>
</dbReference>